<evidence type="ECO:0000256" key="2">
    <source>
        <dbReference type="ARBA" id="ARBA00023125"/>
    </source>
</evidence>
<dbReference type="InterPro" id="IPR036388">
    <property type="entry name" value="WH-like_DNA-bd_sf"/>
</dbReference>
<dbReference type="Pfam" id="PF00392">
    <property type="entry name" value="GntR"/>
    <property type="match status" value="1"/>
</dbReference>
<dbReference type="Gene3D" id="1.20.120.530">
    <property type="entry name" value="GntR ligand-binding domain-like"/>
    <property type="match status" value="1"/>
</dbReference>
<dbReference type="PANTHER" id="PTHR43537">
    <property type="entry name" value="TRANSCRIPTIONAL REGULATOR, GNTR FAMILY"/>
    <property type="match status" value="1"/>
</dbReference>
<organism evidence="5 6">
    <name type="scientific">Hydrogenophaga electricum</name>
    <dbReference type="NCBI Taxonomy" id="1230953"/>
    <lineage>
        <taxon>Bacteria</taxon>
        <taxon>Pseudomonadati</taxon>
        <taxon>Pseudomonadota</taxon>
        <taxon>Betaproteobacteria</taxon>
        <taxon>Burkholderiales</taxon>
        <taxon>Comamonadaceae</taxon>
        <taxon>Hydrogenophaga</taxon>
    </lineage>
</organism>
<dbReference type="SUPFAM" id="SSF48008">
    <property type="entry name" value="GntR ligand-binding domain-like"/>
    <property type="match status" value="1"/>
</dbReference>
<evidence type="ECO:0000313" key="5">
    <source>
        <dbReference type="EMBL" id="GLS14557.1"/>
    </source>
</evidence>
<dbReference type="Gene3D" id="1.10.10.10">
    <property type="entry name" value="Winged helix-like DNA-binding domain superfamily/Winged helix DNA-binding domain"/>
    <property type="match status" value="1"/>
</dbReference>
<proteinExistence type="predicted"/>
<keyword evidence="1" id="KW-0805">Transcription regulation</keyword>
<evidence type="ECO:0000256" key="3">
    <source>
        <dbReference type="ARBA" id="ARBA00023163"/>
    </source>
</evidence>
<keyword evidence="6" id="KW-1185">Reference proteome</keyword>
<comment type="caution">
    <text evidence="5">The sequence shown here is derived from an EMBL/GenBank/DDBJ whole genome shotgun (WGS) entry which is preliminary data.</text>
</comment>
<dbReference type="Pfam" id="PF07729">
    <property type="entry name" value="FCD"/>
    <property type="match status" value="1"/>
</dbReference>
<dbReference type="InterPro" id="IPR000524">
    <property type="entry name" value="Tscrpt_reg_HTH_GntR"/>
</dbReference>
<accession>A0ABQ6C3T4</accession>
<protein>
    <submittedName>
        <fullName evidence="5">GntR family transcriptional regulator</fullName>
    </submittedName>
</protein>
<dbReference type="InterPro" id="IPR011711">
    <property type="entry name" value="GntR_C"/>
</dbReference>
<dbReference type="RefSeq" id="WP_284307660.1">
    <property type="nucleotide sequence ID" value="NZ_BSPB01000013.1"/>
</dbReference>
<name>A0ABQ6C3T4_9BURK</name>
<dbReference type="PANTHER" id="PTHR43537:SF20">
    <property type="entry name" value="HTH-TYPE TRANSCRIPTIONAL REPRESSOR GLAR"/>
    <property type="match status" value="1"/>
</dbReference>
<evidence type="ECO:0000259" key="4">
    <source>
        <dbReference type="PROSITE" id="PS50949"/>
    </source>
</evidence>
<gene>
    <name evidence="5" type="ORF">GCM10007935_19880</name>
</gene>
<evidence type="ECO:0000313" key="6">
    <source>
        <dbReference type="Proteomes" id="UP001156903"/>
    </source>
</evidence>
<reference evidence="6" key="1">
    <citation type="journal article" date="2019" name="Int. J. Syst. Evol. Microbiol.">
        <title>The Global Catalogue of Microorganisms (GCM) 10K type strain sequencing project: providing services to taxonomists for standard genome sequencing and annotation.</title>
        <authorList>
            <consortium name="The Broad Institute Genomics Platform"/>
            <consortium name="The Broad Institute Genome Sequencing Center for Infectious Disease"/>
            <person name="Wu L."/>
            <person name="Ma J."/>
        </authorList>
    </citation>
    <scope>NUCLEOTIDE SEQUENCE [LARGE SCALE GENOMIC DNA]</scope>
    <source>
        <strain evidence="6">NBRC 109341</strain>
    </source>
</reference>
<keyword evidence="2" id="KW-0238">DNA-binding</keyword>
<dbReference type="SUPFAM" id="SSF46785">
    <property type="entry name" value="Winged helix' DNA-binding domain"/>
    <property type="match status" value="1"/>
</dbReference>
<dbReference type="PROSITE" id="PS50949">
    <property type="entry name" value="HTH_GNTR"/>
    <property type="match status" value="1"/>
</dbReference>
<dbReference type="SMART" id="SM00345">
    <property type="entry name" value="HTH_GNTR"/>
    <property type="match status" value="1"/>
</dbReference>
<dbReference type="EMBL" id="BSPB01000013">
    <property type="protein sequence ID" value="GLS14557.1"/>
    <property type="molecule type" value="Genomic_DNA"/>
</dbReference>
<dbReference type="SMART" id="SM00895">
    <property type="entry name" value="FCD"/>
    <property type="match status" value="1"/>
</dbReference>
<keyword evidence="3" id="KW-0804">Transcription</keyword>
<dbReference type="InterPro" id="IPR008920">
    <property type="entry name" value="TF_FadR/GntR_C"/>
</dbReference>
<dbReference type="InterPro" id="IPR036390">
    <property type="entry name" value="WH_DNA-bd_sf"/>
</dbReference>
<feature type="domain" description="HTH gntR-type" evidence="4">
    <location>
        <begin position="13"/>
        <end position="80"/>
    </location>
</feature>
<dbReference type="Proteomes" id="UP001156903">
    <property type="component" value="Unassembled WGS sequence"/>
</dbReference>
<sequence>MTANTTPKGRGTATRATVIGNRIKADILQGTLRPGTWLRLEDLRTEFDVSWSPLRESLSALVAEGLVVSDGSRGYHVAPISRHELSDVLDMRLLLEPKALRRAIELGDDVWERELVATHHQLRKLESQRWLPDQLGDWEHWHRQFHTALIQACASPLLMQYCLNLYDISDRYRRLFLSLHPRDRDINGEHQAIVTAALNRNADEASQLMQTHVRRTLETILAAMPA</sequence>
<evidence type="ECO:0000256" key="1">
    <source>
        <dbReference type="ARBA" id="ARBA00023015"/>
    </source>
</evidence>